<proteinExistence type="predicted"/>
<evidence type="ECO:0000313" key="2">
    <source>
        <dbReference type="EMBL" id="KRY68671.1"/>
    </source>
</evidence>
<dbReference type="EMBL" id="JYDR01000106">
    <property type="protein sequence ID" value="KRY68671.1"/>
    <property type="molecule type" value="Genomic_DNA"/>
</dbReference>
<dbReference type="Proteomes" id="UP000054826">
    <property type="component" value="Unassembled WGS sequence"/>
</dbReference>
<comment type="caution">
    <text evidence="4">The sequence shown here is derived from an EMBL/GenBank/DDBJ whole genome shotgun (WGS) entry which is preliminary data.</text>
</comment>
<gene>
    <name evidence="2" type="ORF">T4A_5876</name>
    <name evidence="3" type="ORF">T4B_522</name>
    <name evidence="4" type="ORF">T4C_7993</name>
</gene>
<evidence type="ECO:0000313" key="3">
    <source>
        <dbReference type="EMBL" id="KRZ26112.1"/>
    </source>
</evidence>
<dbReference type="EMBL" id="JYDV01000075">
    <property type="protein sequence ID" value="KRZ36334.1"/>
    <property type="molecule type" value="Genomic_DNA"/>
</dbReference>
<dbReference type="EMBL" id="JYDS01000090">
    <property type="protein sequence ID" value="KRZ26112.1"/>
    <property type="molecule type" value="Genomic_DNA"/>
</dbReference>
<accession>A0A0V1JMX8</accession>
<keyword evidence="6" id="KW-1185">Reference proteome</keyword>
<sequence>MMWKLLMNARLFHVSFCHLIVTAECYRTNLMIRNEFWGTSSMIARRCCIAFWMNFRLKS</sequence>
<evidence type="ECO:0000313" key="5">
    <source>
        <dbReference type="Proteomes" id="UP000054632"/>
    </source>
</evidence>
<evidence type="ECO:0000313" key="6">
    <source>
        <dbReference type="Proteomes" id="UP000054805"/>
    </source>
</evidence>
<evidence type="ECO:0000313" key="7">
    <source>
        <dbReference type="Proteomes" id="UP000054826"/>
    </source>
</evidence>
<feature type="signal peptide" evidence="1">
    <location>
        <begin position="1"/>
        <end position="17"/>
    </location>
</feature>
<dbReference type="Proteomes" id="UP000054632">
    <property type="component" value="Unassembled WGS sequence"/>
</dbReference>
<name>A0A0V1JMX8_TRIPS</name>
<organism evidence="4 7">
    <name type="scientific">Trichinella pseudospiralis</name>
    <name type="common">Parasitic roundworm</name>
    <dbReference type="NCBI Taxonomy" id="6337"/>
    <lineage>
        <taxon>Eukaryota</taxon>
        <taxon>Metazoa</taxon>
        <taxon>Ecdysozoa</taxon>
        <taxon>Nematoda</taxon>
        <taxon>Enoplea</taxon>
        <taxon>Dorylaimia</taxon>
        <taxon>Trichinellida</taxon>
        <taxon>Trichinellidae</taxon>
        <taxon>Trichinella</taxon>
    </lineage>
</organism>
<protein>
    <submittedName>
        <fullName evidence="4">Uncharacterized protein</fullName>
    </submittedName>
</protein>
<feature type="chain" id="PRO_5007438730" evidence="1">
    <location>
        <begin position="18"/>
        <end position="59"/>
    </location>
</feature>
<dbReference type="Proteomes" id="UP000054805">
    <property type="component" value="Unassembled WGS sequence"/>
</dbReference>
<evidence type="ECO:0000256" key="1">
    <source>
        <dbReference type="SAM" id="SignalP"/>
    </source>
</evidence>
<reference evidence="5 6" key="1">
    <citation type="submission" date="2015-01" db="EMBL/GenBank/DDBJ databases">
        <title>Evolution of Trichinella species and genotypes.</title>
        <authorList>
            <person name="Korhonen P.K."/>
            <person name="Edoardo P."/>
            <person name="Giuseppe L.R."/>
            <person name="Gasser R.B."/>
        </authorList>
    </citation>
    <scope>NUCLEOTIDE SEQUENCE [LARGE SCALE GENOMIC DNA]</scope>
    <source>
        <strain evidence="2">ISS13</strain>
        <strain evidence="4">ISS176</strain>
        <strain evidence="3">ISS588</strain>
    </source>
</reference>
<evidence type="ECO:0000313" key="4">
    <source>
        <dbReference type="EMBL" id="KRZ36334.1"/>
    </source>
</evidence>
<dbReference type="AlphaFoldDB" id="A0A0V1JMX8"/>
<keyword evidence="1" id="KW-0732">Signal</keyword>